<proteinExistence type="predicted"/>
<feature type="compositionally biased region" description="Basic and acidic residues" evidence="1">
    <location>
        <begin position="55"/>
        <end position="70"/>
    </location>
</feature>
<evidence type="ECO:0000313" key="2">
    <source>
        <dbReference type="EnsemblPlants" id="AUR62038782-RA:cds"/>
    </source>
</evidence>
<dbReference type="InterPro" id="IPR021109">
    <property type="entry name" value="Peptidase_aspartic_dom_sf"/>
</dbReference>
<dbReference type="EnsemblPlants" id="AUR62038782-RA">
    <property type="protein sequence ID" value="AUR62038782-RA:cds"/>
    <property type="gene ID" value="AUR62038782"/>
</dbReference>
<feature type="region of interest" description="Disordered" evidence="1">
    <location>
        <begin position="135"/>
        <end position="158"/>
    </location>
</feature>
<evidence type="ECO:0000313" key="3">
    <source>
        <dbReference type="Proteomes" id="UP000596660"/>
    </source>
</evidence>
<protein>
    <submittedName>
        <fullName evidence="2">Uncharacterized protein</fullName>
    </submittedName>
</protein>
<accession>A0A803N1E8</accession>
<sequence length="194" mass="20575">MRPGVKTLAEAIVVAESLDEVSSGSRRDKGKKIVEDDEDGEEASVQPRVKNGAYGKDKAKSKGDSRNGEGKSCKPFSCFFCGGPHIANNCPQRHKLSSIVANMGEESAPTGRIGAIVMSESAHLANMRLLNAAEVEDGEPKERASSKAEGTSINPRGSMMIVNGEVNEAPTRFLMDTGASHNFLAKEEAKALGV</sequence>
<dbReference type="SUPFAM" id="SSF50630">
    <property type="entry name" value="Acid proteases"/>
    <property type="match status" value="1"/>
</dbReference>
<reference evidence="2" key="1">
    <citation type="journal article" date="2017" name="Nature">
        <title>The genome of Chenopodium quinoa.</title>
        <authorList>
            <person name="Jarvis D.E."/>
            <person name="Ho Y.S."/>
            <person name="Lightfoot D.J."/>
            <person name="Schmoeckel S.M."/>
            <person name="Li B."/>
            <person name="Borm T.J.A."/>
            <person name="Ohyanagi H."/>
            <person name="Mineta K."/>
            <person name="Michell C.T."/>
            <person name="Saber N."/>
            <person name="Kharbatia N.M."/>
            <person name="Rupper R.R."/>
            <person name="Sharp A.R."/>
            <person name="Dally N."/>
            <person name="Boughton B.A."/>
            <person name="Woo Y.H."/>
            <person name="Gao G."/>
            <person name="Schijlen E.G.W.M."/>
            <person name="Guo X."/>
            <person name="Momin A.A."/>
            <person name="Negrao S."/>
            <person name="Al-Babili S."/>
            <person name="Gehring C."/>
            <person name="Roessner U."/>
            <person name="Jung C."/>
            <person name="Murphy K."/>
            <person name="Arold S.T."/>
            <person name="Gojobori T."/>
            <person name="van der Linden C.G."/>
            <person name="van Loo E.N."/>
            <person name="Jellen E.N."/>
            <person name="Maughan P.J."/>
            <person name="Tester M."/>
        </authorList>
    </citation>
    <scope>NUCLEOTIDE SEQUENCE [LARGE SCALE GENOMIC DNA]</scope>
    <source>
        <strain evidence="2">cv. PI 614886</strain>
    </source>
</reference>
<dbReference type="AlphaFoldDB" id="A0A803N1E8"/>
<dbReference type="Gramene" id="AUR62038782-RA">
    <property type="protein sequence ID" value="AUR62038782-RA:cds"/>
    <property type="gene ID" value="AUR62038782"/>
</dbReference>
<feature type="region of interest" description="Disordered" evidence="1">
    <location>
        <begin position="16"/>
        <end position="70"/>
    </location>
</feature>
<organism evidence="2 3">
    <name type="scientific">Chenopodium quinoa</name>
    <name type="common">Quinoa</name>
    <dbReference type="NCBI Taxonomy" id="63459"/>
    <lineage>
        <taxon>Eukaryota</taxon>
        <taxon>Viridiplantae</taxon>
        <taxon>Streptophyta</taxon>
        <taxon>Embryophyta</taxon>
        <taxon>Tracheophyta</taxon>
        <taxon>Spermatophyta</taxon>
        <taxon>Magnoliopsida</taxon>
        <taxon>eudicotyledons</taxon>
        <taxon>Gunneridae</taxon>
        <taxon>Pentapetalae</taxon>
        <taxon>Caryophyllales</taxon>
        <taxon>Chenopodiaceae</taxon>
        <taxon>Chenopodioideae</taxon>
        <taxon>Atripliceae</taxon>
        <taxon>Chenopodium</taxon>
    </lineage>
</organism>
<evidence type="ECO:0000256" key="1">
    <source>
        <dbReference type="SAM" id="MobiDB-lite"/>
    </source>
</evidence>
<keyword evidence="3" id="KW-1185">Reference proteome</keyword>
<dbReference type="Proteomes" id="UP000596660">
    <property type="component" value="Unplaced"/>
</dbReference>
<dbReference type="Pfam" id="PF13650">
    <property type="entry name" value="Asp_protease_2"/>
    <property type="match status" value="1"/>
</dbReference>
<dbReference type="Gene3D" id="2.40.70.10">
    <property type="entry name" value="Acid Proteases"/>
    <property type="match status" value="1"/>
</dbReference>
<name>A0A803N1E8_CHEQI</name>
<reference evidence="2" key="2">
    <citation type="submission" date="2021-03" db="UniProtKB">
        <authorList>
            <consortium name="EnsemblPlants"/>
        </authorList>
    </citation>
    <scope>IDENTIFICATION</scope>
</reference>
<feature type="compositionally biased region" description="Basic and acidic residues" evidence="1">
    <location>
        <begin position="25"/>
        <end position="34"/>
    </location>
</feature>